<feature type="binding site" evidence="12 13">
    <location>
        <position position="285"/>
    </location>
    <ligand>
        <name>L-serine</name>
        <dbReference type="ChEBI" id="CHEBI:33384"/>
    </ligand>
</feature>
<keyword evidence="4 12" id="KW-0963">Cytoplasm</keyword>
<dbReference type="GO" id="GO:0004828">
    <property type="term" value="F:serine-tRNA ligase activity"/>
    <property type="evidence" value="ECO:0007669"/>
    <property type="project" value="UniProtKB-UniRule"/>
</dbReference>
<evidence type="ECO:0000256" key="3">
    <source>
        <dbReference type="ARBA" id="ARBA00010728"/>
    </source>
</evidence>
<evidence type="ECO:0000256" key="2">
    <source>
        <dbReference type="ARBA" id="ARBA00005045"/>
    </source>
</evidence>
<comment type="catalytic activity">
    <reaction evidence="11 12">
        <text>tRNA(Ser) + L-serine + ATP = L-seryl-tRNA(Ser) + AMP + diphosphate + H(+)</text>
        <dbReference type="Rhea" id="RHEA:12292"/>
        <dbReference type="Rhea" id="RHEA-COMP:9669"/>
        <dbReference type="Rhea" id="RHEA-COMP:9703"/>
        <dbReference type="ChEBI" id="CHEBI:15378"/>
        <dbReference type="ChEBI" id="CHEBI:30616"/>
        <dbReference type="ChEBI" id="CHEBI:33019"/>
        <dbReference type="ChEBI" id="CHEBI:33384"/>
        <dbReference type="ChEBI" id="CHEBI:78442"/>
        <dbReference type="ChEBI" id="CHEBI:78533"/>
        <dbReference type="ChEBI" id="CHEBI:456215"/>
        <dbReference type="EC" id="6.1.1.11"/>
    </reaction>
</comment>
<dbReference type="HAMAP" id="MF_00176">
    <property type="entry name" value="Ser_tRNA_synth_type1"/>
    <property type="match status" value="1"/>
</dbReference>
<name>F8LF28_9BACT</name>
<comment type="domain">
    <text evidence="12">Consists of two distinct domains, a catalytic core and a N-terminal extension that is involved in tRNA binding.</text>
</comment>
<reference evidence="17" key="1">
    <citation type="submission" date="2011-05" db="EMBL/GenBank/DDBJ databases">
        <title>Unity in variety -- the pan-genome of the Chlamydiae.</title>
        <authorList>
            <person name="Collingro A."/>
            <person name="Tischler P."/>
            <person name="Weinmaier T."/>
            <person name="Penz T."/>
            <person name="Heinz E."/>
            <person name="Brunham R.C."/>
            <person name="Read T.D."/>
            <person name="Bavoil P.M."/>
            <person name="Sachse K."/>
            <person name="Kahane S."/>
            <person name="Friedman M.G."/>
            <person name="Rattei T."/>
            <person name="Myers G.S.A."/>
            <person name="Horn M."/>
        </authorList>
    </citation>
    <scope>NUCLEOTIDE SEQUENCE</scope>
    <source>
        <strain evidence="17">2032/99</strain>
    </source>
</reference>
<dbReference type="GO" id="GO:0016260">
    <property type="term" value="P:selenocysteine biosynthetic process"/>
    <property type="evidence" value="ECO:0007669"/>
    <property type="project" value="UniProtKB-UniRule"/>
</dbReference>
<dbReference type="PANTHER" id="PTHR43697:SF1">
    <property type="entry name" value="SERINE--TRNA LIGASE"/>
    <property type="match status" value="1"/>
</dbReference>
<keyword evidence="5 12" id="KW-0436">Ligase</keyword>
<dbReference type="InterPro" id="IPR006195">
    <property type="entry name" value="aa-tRNA-synth_II"/>
</dbReference>
<feature type="binding site" evidence="12">
    <location>
        <position position="384"/>
    </location>
    <ligand>
        <name>L-serine</name>
        <dbReference type="ChEBI" id="CHEBI:33384"/>
    </ligand>
</feature>
<dbReference type="UniPathway" id="UPA00906">
    <property type="reaction ID" value="UER00895"/>
</dbReference>
<comment type="subunit">
    <text evidence="12">Homodimer. The tRNA molecule binds across the dimer.</text>
</comment>
<feature type="domain" description="Aminoacyl-transfer RNA synthetases class-II family profile" evidence="16">
    <location>
        <begin position="138"/>
        <end position="409"/>
    </location>
</feature>
<organism evidence="17">
    <name type="scientific">Waddlia chondrophila 2032/99</name>
    <dbReference type="NCBI Taxonomy" id="765953"/>
    <lineage>
        <taxon>Bacteria</taxon>
        <taxon>Pseudomonadati</taxon>
        <taxon>Chlamydiota</taxon>
        <taxon>Chlamydiia</taxon>
        <taxon>Parachlamydiales</taxon>
        <taxon>Waddliaceae</taxon>
        <taxon>Waddlia</taxon>
    </lineage>
</organism>
<keyword evidence="9 12" id="KW-0030">Aminoacyl-tRNA synthetase</keyword>
<feature type="binding site" evidence="13">
    <location>
        <position position="382"/>
    </location>
    <ligand>
        <name>L-serine</name>
        <dbReference type="ChEBI" id="CHEBI:33384"/>
    </ligand>
</feature>
<feature type="binding site" evidence="13">
    <location>
        <position position="262"/>
    </location>
    <ligand>
        <name>L-serine</name>
        <dbReference type="ChEBI" id="CHEBI:33384"/>
    </ligand>
</feature>
<evidence type="ECO:0000256" key="13">
    <source>
        <dbReference type="PIRSR" id="PIRSR001529-1"/>
    </source>
</evidence>
<dbReference type="CDD" id="cd00770">
    <property type="entry name" value="SerRS_core"/>
    <property type="match status" value="1"/>
</dbReference>
<dbReference type="Gene3D" id="3.30.930.10">
    <property type="entry name" value="Bira Bifunctional Protein, Domain 2"/>
    <property type="match status" value="1"/>
</dbReference>
<dbReference type="AlphaFoldDB" id="F8LF28"/>
<feature type="coiled-coil region" evidence="15">
    <location>
        <begin position="30"/>
        <end position="64"/>
    </location>
</feature>
<dbReference type="EMBL" id="FR872661">
    <property type="protein sequence ID" value="CCB92096.1"/>
    <property type="molecule type" value="Genomic_DNA"/>
</dbReference>
<dbReference type="PROSITE" id="PS50862">
    <property type="entry name" value="AA_TRNA_LIGASE_II"/>
    <property type="match status" value="1"/>
</dbReference>
<feature type="binding site" evidence="12 14">
    <location>
        <begin position="262"/>
        <end position="264"/>
    </location>
    <ligand>
        <name>ATP</name>
        <dbReference type="ChEBI" id="CHEBI:30616"/>
    </ligand>
</feature>
<dbReference type="SUPFAM" id="SSF55681">
    <property type="entry name" value="Class II aaRS and biotin synthetases"/>
    <property type="match status" value="1"/>
</dbReference>
<dbReference type="InterPro" id="IPR002314">
    <property type="entry name" value="aa-tRNA-synt_IIb"/>
</dbReference>
<keyword evidence="15" id="KW-0175">Coiled coil</keyword>
<comment type="catalytic activity">
    <reaction evidence="10 12">
        <text>tRNA(Sec) + L-serine + ATP = L-seryl-tRNA(Sec) + AMP + diphosphate + H(+)</text>
        <dbReference type="Rhea" id="RHEA:42580"/>
        <dbReference type="Rhea" id="RHEA-COMP:9742"/>
        <dbReference type="Rhea" id="RHEA-COMP:10128"/>
        <dbReference type="ChEBI" id="CHEBI:15378"/>
        <dbReference type="ChEBI" id="CHEBI:30616"/>
        <dbReference type="ChEBI" id="CHEBI:33019"/>
        <dbReference type="ChEBI" id="CHEBI:33384"/>
        <dbReference type="ChEBI" id="CHEBI:78442"/>
        <dbReference type="ChEBI" id="CHEBI:78533"/>
        <dbReference type="ChEBI" id="CHEBI:456215"/>
        <dbReference type="EC" id="6.1.1.11"/>
    </reaction>
</comment>
<evidence type="ECO:0000256" key="15">
    <source>
        <dbReference type="SAM" id="Coils"/>
    </source>
</evidence>
<evidence type="ECO:0000259" key="16">
    <source>
        <dbReference type="PROSITE" id="PS50862"/>
    </source>
</evidence>
<accession>F8LF28</accession>
<dbReference type="PRINTS" id="PR00981">
    <property type="entry name" value="TRNASYNTHSER"/>
</dbReference>
<evidence type="ECO:0000256" key="9">
    <source>
        <dbReference type="ARBA" id="ARBA00023146"/>
    </source>
</evidence>
<dbReference type="GO" id="GO:0005737">
    <property type="term" value="C:cytoplasm"/>
    <property type="evidence" value="ECO:0007669"/>
    <property type="project" value="UniProtKB-SubCell"/>
</dbReference>
<comment type="similarity">
    <text evidence="3 12">Belongs to the class-II aminoacyl-tRNA synthetase family. Type-1 seryl-tRNA synthetase subfamily.</text>
</comment>
<evidence type="ECO:0000256" key="10">
    <source>
        <dbReference type="ARBA" id="ARBA00047929"/>
    </source>
</evidence>
<dbReference type="InterPro" id="IPR045864">
    <property type="entry name" value="aa-tRNA-synth_II/BPL/LPL"/>
</dbReference>
<evidence type="ECO:0000313" key="17">
    <source>
        <dbReference type="EMBL" id="CCB92096.1"/>
    </source>
</evidence>
<dbReference type="InterPro" id="IPR033729">
    <property type="entry name" value="SerRS_core"/>
</dbReference>
<dbReference type="Pfam" id="PF02403">
    <property type="entry name" value="Seryl_tRNA_N"/>
    <property type="match status" value="1"/>
</dbReference>
<feature type="binding site" evidence="12 14">
    <location>
        <begin position="349"/>
        <end position="352"/>
    </location>
    <ligand>
        <name>ATP</name>
        <dbReference type="ChEBI" id="CHEBI:30616"/>
    </ligand>
</feature>
<dbReference type="InterPro" id="IPR015866">
    <property type="entry name" value="Ser-tRNA-synth_1_N"/>
</dbReference>
<comment type="function">
    <text evidence="12">Catalyzes the attachment of serine to tRNA(Ser). Is also able to aminoacylate tRNA(Sec) with serine, to form the misacylated tRNA L-seryl-tRNA(Sec), which will be further converted into selenocysteinyl-tRNA(Sec).</text>
</comment>
<feature type="binding site" evidence="12">
    <location>
        <begin position="231"/>
        <end position="233"/>
    </location>
    <ligand>
        <name>L-serine</name>
        <dbReference type="ChEBI" id="CHEBI:33384"/>
    </ligand>
</feature>
<dbReference type="GO" id="GO:0005524">
    <property type="term" value="F:ATP binding"/>
    <property type="evidence" value="ECO:0007669"/>
    <property type="project" value="UniProtKB-UniRule"/>
</dbReference>
<dbReference type="PIRSF" id="PIRSF001529">
    <property type="entry name" value="Ser-tRNA-synth_IIa"/>
    <property type="match status" value="1"/>
</dbReference>
<feature type="binding site" evidence="13">
    <location>
        <position position="231"/>
    </location>
    <ligand>
        <name>L-serine</name>
        <dbReference type="ChEBI" id="CHEBI:33384"/>
    </ligand>
</feature>
<evidence type="ECO:0000256" key="1">
    <source>
        <dbReference type="ARBA" id="ARBA00004496"/>
    </source>
</evidence>
<protein>
    <recommendedName>
        <fullName evidence="12">Serine--tRNA ligase</fullName>
        <ecNumber evidence="12">6.1.1.11</ecNumber>
    </recommendedName>
    <alternativeName>
        <fullName evidence="12">Seryl-tRNA synthetase</fullName>
        <shortName evidence="12">SerRS</shortName>
    </alternativeName>
    <alternativeName>
        <fullName evidence="12">Seryl-tRNA(Ser/Sec) synthetase</fullName>
    </alternativeName>
</protein>
<keyword evidence="8 12" id="KW-0648">Protein biosynthesis</keyword>
<dbReference type="PANTHER" id="PTHR43697">
    <property type="entry name" value="SERYL-TRNA SYNTHETASE"/>
    <property type="match status" value="1"/>
</dbReference>
<comment type="subcellular location">
    <subcellularLocation>
        <location evidence="1 12">Cytoplasm</location>
    </subcellularLocation>
</comment>
<dbReference type="Pfam" id="PF00587">
    <property type="entry name" value="tRNA-synt_2b"/>
    <property type="match status" value="1"/>
</dbReference>
<gene>
    <name evidence="12 17" type="primary">serS</name>
    <name evidence="17" type="ORF">WCH_AW06270</name>
</gene>
<evidence type="ECO:0000256" key="8">
    <source>
        <dbReference type="ARBA" id="ARBA00022917"/>
    </source>
</evidence>
<comment type="caution">
    <text evidence="12">Lacks conserved residue(s) required for the propagation of feature annotation.</text>
</comment>
<evidence type="ECO:0000256" key="11">
    <source>
        <dbReference type="ARBA" id="ARBA00048823"/>
    </source>
</evidence>
<keyword evidence="6 12" id="KW-0547">Nucleotide-binding</keyword>
<evidence type="ECO:0000256" key="5">
    <source>
        <dbReference type="ARBA" id="ARBA00022598"/>
    </source>
</evidence>
<evidence type="ECO:0000256" key="4">
    <source>
        <dbReference type="ARBA" id="ARBA00022490"/>
    </source>
</evidence>
<dbReference type="GO" id="GO:0006434">
    <property type="term" value="P:seryl-tRNA aminoacylation"/>
    <property type="evidence" value="ECO:0007669"/>
    <property type="project" value="UniProtKB-UniRule"/>
</dbReference>
<evidence type="ECO:0000256" key="12">
    <source>
        <dbReference type="HAMAP-Rule" id="MF_00176"/>
    </source>
</evidence>
<dbReference type="InterPro" id="IPR042103">
    <property type="entry name" value="SerRS_1_N_sf"/>
</dbReference>
<dbReference type="SUPFAM" id="SSF46589">
    <property type="entry name" value="tRNA-binding arm"/>
    <property type="match status" value="1"/>
</dbReference>
<dbReference type="InterPro" id="IPR002317">
    <property type="entry name" value="Ser-tRNA-ligase_type_1"/>
</dbReference>
<dbReference type="InterPro" id="IPR010978">
    <property type="entry name" value="tRNA-bd_arm"/>
</dbReference>
<sequence>MIDIKLIRANREEIEEKLKRKEPGISLFPILELDQKIRGLKTKVEQLKSERNHVSKKIGEMKRKGEDSSAMMSEVSGKSAEIHAIDHELGPLEEKFRLELAKLPNLPMDDIKIHDDPAENVMIKEFGEKREFDFPFKNHVELNEQLKLFDFVRGAKIAGSGWPIYRGWGARLEWALLHYMMSVNIKNGFTQWMPPALVRPEVMFGSGQLPKFANQQFAIHDEEYNLFLIPTAEVPLNGLHADEILEEEELPLKYCAYTPCFRREAGAAGSNERGLIRTHQFNKVEMFCFCKPEESGKIFDEMIANAEEILEGLGLHYRNMLLVTGDMSFASARTVDIEVWLPGQNRYYEVSSVSNCTDYQSRRSQIRFRRKGEKPELLHTLNGSGLATSRLMVSLIENNQNSDGSINIPTVLQPYLDGKTVLN</sequence>
<evidence type="ECO:0000256" key="14">
    <source>
        <dbReference type="PIRSR" id="PIRSR001529-2"/>
    </source>
</evidence>
<keyword evidence="7 12" id="KW-0067">ATP-binding</keyword>
<comment type="pathway">
    <text evidence="2 12">Aminoacyl-tRNA biosynthesis; selenocysteinyl-tRNA(Sec) biosynthesis; L-seryl-tRNA(Sec) from L-serine and tRNA(Sec): step 1/1.</text>
</comment>
<evidence type="ECO:0000256" key="7">
    <source>
        <dbReference type="ARBA" id="ARBA00022840"/>
    </source>
</evidence>
<proteinExistence type="inferred from homology"/>
<dbReference type="NCBIfam" id="TIGR00414">
    <property type="entry name" value="serS"/>
    <property type="match status" value="1"/>
</dbReference>
<dbReference type="EC" id="6.1.1.11" evidence="12"/>
<dbReference type="Gene3D" id="1.10.287.40">
    <property type="entry name" value="Serine-tRNA synthetase, tRNA binding domain"/>
    <property type="match status" value="1"/>
</dbReference>
<evidence type="ECO:0000256" key="6">
    <source>
        <dbReference type="ARBA" id="ARBA00022741"/>
    </source>
</evidence>